<gene>
    <name evidence="1" type="ORF">JOF47_001022</name>
</gene>
<dbReference type="SUPFAM" id="SSF109604">
    <property type="entry name" value="HD-domain/PDEase-like"/>
    <property type="match status" value="1"/>
</dbReference>
<evidence type="ECO:0000313" key="1">
    <source>
        <dbReference type="EMBL" id="MBP2385511.1"/>
    </source>
</evidence>
<dbReference type="Pfam" id="PF13328">
    <property type="entry name" value="HD_4"/>
    <property type="match status" value="1"/>
</dbReference>
<comment type="caution">
    <text evidence="1">The sequence shown here is derived from an EMBL/GenBank/DDBJ whole genome shotgun (WGS) entry which is preliminary data.</text>
</comment>
<keyword evidence="2" id="KW-1185">Reference proteome</keyword>
<dbReference type="RefSeq" id="WP_209996354.1">
    <property type="nucleotide sequence ID" value="NZ_BAAAJY010000007.1"/>
</dbReference>
<dbReference type="Gene3D" id="1.10.3210.10">
    <property type="entry name" value="Hypothetical protein af1432"/>
    <property type="match status" value="1"/>
</dbReference>
<dbReference type="EMBL" id="JAGIOF010000001">
    <property type="protein sequence ID" value="MBP2385511.1"/>
    <property type="molecule type" value="Genomic_DNA"/>
</dbReference>
<accession>A0ABS4XB37</accession>
<organism evidence="1 2">
    <name type="scientific">Paeniglutamicibacter kerguelensis</name>
    <dbReference type="NCBI Taxonomy" id="254788"/>
    <lineage>
        <taxon>Bacteria</taxon>
        <taxon>Bacillati</taxon>
        <taxon>Actinomycetota</taxon>
        <taxon>Actinomycetes</taxon>
        <taxon>Micrococcales</taxon>
        <taxon>Micrococcaceae</taxon>
        <taxon>Paeniglutamicibacter</taxon>
    </lineage>
</organism>
<sequence length="157" mass="16803">MIQQAFVEIAETVARGAHAGQFDKSGADYITHPARVAERVRRQGGADEAVAAAWLHDVLEDCDVSSTDLAAAGIPDTVITAVQALTKMDGEAPEDYCARVLANPTALPVKRADIDDNTDPVRTALLPEATRERLAAKYARTRHLLGLDNSPSTSPKQ</sequence>
<dbReference type="Proteomes" id="UP001296993">
    <property type="component" value="Unassembled WGS sequence"/>
</dbReference>
<proteinExistence type="predicted"/>
<protein>
    <submittedName>
        <fullName evidence="1">HD phosphohydrolase</fullName>
    </submittedName>
</protein>
<reference evidence="1 2" key="1">
    <citation type="submission" date="2021-03" db="EMBL/GenBank/DDBJ databases">
        <title>Sequencing the genomes of 1000 actinobacteria strains.</title>
        <authorList>
            <person name="Klenk H.-P."/>
        </authorList>
    </citation>
    <scope>NUCLEOTIDE SEQUENCE [LARGE SCALE GENOMIC DNA]</scope>
    <source>
        <strain evidence="1 2">DSM 15797</strain>
    </source>
</reference>
<evidence type="ECO:0000313" key="2">
    <source>
        <dbReference type="Proteomes" id="UP001296993"/>
    </source>
</evidence>
<name>A0ABS4XB37_9MICC</name>